<accession>A0ABP0IXD2</accession>
<comment type="caution">
    <text evidence="1">The sequence shown here is derived from an EMBL/GenBank/DDBJ whole genome shotgun (WGS) entry which is preliminary data.</text>
</comment>
<proteinExistence type="predicted"/>
<evidence type="ECO:0000313" key="2">
    <source>
        <dbReference type="Proteomes" id="UP001642484"/>
    </source>
</evidence>
<reference evidence="1 2" key="1">
    <citation type="submission" date="2024-02" db="EMBL/GenBank/DDBJ databases">
        <authorList>
            <person name="Chen Y."/>
            <person name="Shah S."/>
            <person name="Dougan E. K."/>
            <person name="Thang M."/>
            <person name="Chan C."/>
        </authorList>
    </citation>
    <scope>NUCLEOTIDE SEQUENCE [LARGE SCALE GENOMIC DNA]</scope>
</reference>
<gene>
    <name evidence="1" type="ORF">CCMP2556_LOCUS8562</name>
</gene>
<organism evidence="1 2">
    <name type="scientific">Durusdinium trenchii</name>
    <dbReference type="NCBI Taxonomy" id="1381693"/>
    <lineage>
        <taxon>Eukaryota</taxon>
        <taxon>Sar</taxon>
        <taxon>Alveolata</taxon>
        <taxon>Dinophyceae</taxon>
        <taxon>Suessiales</taxon>
        <taxon>Symbiodiniaceae</taxon>
        <taxon>Durusdinium</taxon>
    </lineage>
</organism>
<sequence>MPDDARHLTWSVPLIRTSFSDWTIVSRFRTLLAHCDCPGPVHAVQHEPQAHWYVLYSMPRPSLSLEECGVADDPVGLRKDINKGYRSARLFASPGAAETSVCNIGAFSRKIATPGLVS</sequence>
<name>A0ABP0IXD2_9DINO</name>
<protein>
    <submittedName>
        <fullName evidence="1">Uncharacterized protein</fullName>
    </submittedName>
</protein>
<keyword evidence="2" id="KW-1185">Reference proteome</keyword>
<dbReference type="EMBL" id="CAXAMN010003892">
    <property type="protein sequence ID" value="CAK9006768.1"/>
    <property type="molecule type" value="Genomic_DNA"/>
</dbReference>
<evidence type="ECO:0000313" key="1">
    <source>
        <dbReference type="EMBL" id="CAK9006768.1"/>
    </source>
</evidence>
<dbReference type="Proteomes" id="UP001642484">
    <property type="component" value="Unassembled WGS sequence"/>
</dbReference>